<evidence type="ECO:0000259" key="3">
    <source>
        <dbReference type="Pfam" id="PF00483"/>
    </source>
</evidence>
<dbReference type="InterPro" id="IPR029044">
    <property type="entry name" value="Nucleotide-diphossugar_trans"/>
</dbReference>
<dbReference type="EMBL" id="CP018171">
    <property type="protein sequence ID" value="APH70861.1"/>
    <property type="molecule type" value="Genomic_DNA"/>
</dbReference>
<dbReference type="InterPro" id="IPR050065">
    <property type="entry name" value="GlmU-like"/>
</dbReference>
<protein>
    <submittedName>
        <fullName evidence="4">Mannose-1-phosphate guanylyltransferase</fullName>
    </submittedName>
</protein>
<dbReference type="Gene3D" id="3.90.550.10">
    <property type="entry name" value="Spore Coat Polysaccharide Biosynthesis Protein SpsA, Chain A"/>
    <property type="match status" value="1"/>
</dbReference>
<feature type="domain" description="Nucleotidyl transferase" evidence="3">
    <location>
        <begin position="9"/>
        <end position="145"/>
    </location>
</feature>
<evidence type="ECO:0000256" key="2">
    <source>
        <dbReference type="ARBA" id="ARBA00022695"/>
    </source>
</evidence>
<organism evidence="4 5">
    <name type="scientific">Aquibium oceanicum</name>
    <dbReference type="NCBI Taxonomy" id="1670800"/>
    <lineage>
        <taxon>Bacteria</taxon>
        <taxon>Pseudomonadati</taxon>
        <taxon>Pseudomonadota</taxon>
        <taxon>Alphaproteobacteria</taxon>
        <taxon>Hyphomicrobiales</taxon>
        <taxon>Phyllobacteriaceae</taxon>
        <taxon>Aquibium</taxon>
    </lineage>
</organism>
<dbReference type="PANTHER" id="PTHR43584">
    <property type="entry name" value="NUCLEOTIDYL TRANSFERASE"/>
    <property type="match status" value="1"/>
</dbReference>
<dbReference type="PANTHER" id="PTHR43584:SF8">
    <property type="entry name" value="N-ACETYLMURAMATE ALPHA-1-PHOSPHATE URIDYLYLTRANSFERASE"/>
    <property type="match status" value="1"/>
</dbReference>
<dbReference type="STRING" id="1670800.BSQ44_05310"/>
<dbReference type="Pfam" id="PF00483">
    <property type="entry name" value="NTP_transferase"/>
    <property type="match status" value="1"/>
</dbReference>
<keyword evidence="1 4" id="KW-0808">Transferase</keyword>
<accession>A0A1L3SNC8</accession>
<dbReference type="RefSeq" id="WP_072602270.1">
    <property type="nucleotide sequence ID" value="NZ_CP018171.1"/>
</dbReference>
<gene>
    <name evidence="4" type="ORF">BSQ44_05310</name>
</gene>
<name>A0A1L3SNC8_9HYPH</name>
<dbReference type="AlphaFoldDB" id="A0A1L3SNC8"/>
<dbReference type="Proteomes" id="UP000182840">
    <property type="component" value="Chromosome"/>
</dbReference>
<dbReference type="InterPro" id="IPR005835">
    <property type="entry name" value="NTP_transferase_dom"/>
</dbReference>
<evidence type="ECO:0000256" key="1">
    <source>
        <dbReference type="ARBA" id="ARBA00022679"/>
    </source>
</evidence>
<keyword evidence="5" id="KW-1185">Reference proteome</keyword>
<sequence length="243" mass="25468">MNGTIPHTAMVLAAGLGKRMRPVTDTLPKPLVRIAGKPLLDWGLDALARAGVPHAVVNTHYLGSQIAAHLSGRTHPSVAISDESDLLLDSAGGIVKALPLLGDEPFLVLNADTFWLDDDEPNLVALARQWDAGTMDILLLVADIARATGHSGGTDFLLDADGRLARSRGDPAGVIYAGAAIVHPRIFEGAPAGPHSLNRYFDTAIADGRLFGHRLRGNWITVGTPDAIPLAEAAVARAPAEAS</sequence>
<evidence type="ECO:0000313" key="5">
    <source>
        <dbReference type="Proteomes" id="UP000182840"/>
    </source>
</evidence>
<keyword evidence="2 4" id="KW-0548">Nucleotidyltransferase</keyword>
<dbReference type="GO" id="GO:0016779">
    <property type="term" value="F:nucleotidyltransferase activity"/>
    <property type="evidence" value="ECO:0007669"/>
    <property type="project" value="UniProtKB-KW"/>
</dbReference>
<dbReference type="CDD" id="cd06422">
    <property type="entry name" value="NTP_transferase_like_1"/>
    <property type="match status" value="1"/>
</dbReference>
<dbReference type="KEGG" id="meso:BSQ44_05310"/>
<proteinExistence type="predicted"/>
<reference evidence="5" key="1">
    <citation type="submission" date="2016-11" db="EMBL/GenBank/DDBJ databases">
        <title>Mesorhizobium oceanicum sp. nov., isolated from deep seawater in South China Sea.</title>
        <authorList>
            <person name="Fu G.-Y."/>
        </authorList>
    </citation>
    <scope>NUCLEOTIDE SEQUENCE [LARGE SCALE GENOMIC DNA]</scope>
    <source>
        <strain evidence="5">B7</strain>
    </source>
</reference>
<evidence type="ECO:0000313" key="4">
    <source>
        <dbReference type="EMBL" id="APH70861.1"/>
    </source>
</evidence>
<dbReference type="SUPFAM" id="SSF53448">
    <property type="entry name" value="Nucleotide-diphospho-sugar transferases"/>
    <property type="match status" value="1"/>
</dbReference>